<organism evidence="1 2">
    <name type="scientific">Dendroctonus ponderosae</name>
    <name type="common">Mountain pine beetle</name>
    <dbReference type="NCBI Taxonomy" id="77166"/>
    <lineage>
        <taxon>Eukaryota</taxon>
        <taxon>Metazoa</taxon>
        <taxon>Ecdysozoa</taxon>
        <taxon>Arthropoda</taxon>
        <taxon>Hexapoda</taxon>
        <taxon>Insecta</taxon>
        <taxon>Pterygota</taxon>
        <taxon>Neoptera</taxon>
        <taxon>Endopterygota</taxon>
        <taxon>Coleoptera</taxon>
        <taxon>Polyphaga</taxon>
        <taxon>Cucujiformia</taxon>
        <taxon>Curculionidae</taxon>
        <taxon>Scolytinae</taxon>
        <taxon>Dendroctonus</taxon>
    </lineage>
</organism>
<protein>
    <submittedName>
        <fullName evidence="1">Uncharacterized protein</fullName>
    </submittedName>
</protein>
<proteinExistence type="predicted"/>
<evidence type="ECO:0000313" key="1">
    <source>
        <dbReference type="EMBL" id="ERL87533.1"/>
    </source>
</evidence>
<evidence type="ECO:0000313" key="2">
    <source>
        <dbReference type="Proteomes" id="UP000030742"/>
    </source>
</evidence>
<dbReference type="Proteomes" id="UP000030742">
    <property type="component" value="Unassembled WGS sequence"/>
</dbReference>
<accession>U4U5C6</accession>
<reference evidence="1 2" key="1">
    <citation type="journal article" date="2013" name="Genome Biol.">
        <title>Draft genome of the mountain pine beetle, Dendroctonus ponderosae Hopkins, a major forest pest.</title>
        <authorList>
            <person name="Keeling C.I."/>
            <person name="Yuen M.M."/>
            <person name="Liao N.Y."/>
            <person name="Docking T.R."/>
            <person name="Chan S.K."/>
            <person name="Taylor G.A."/>
            <person name="Palmquist D.L."/>
            <person name="Jackman S.D."/>
            <person name="Nguyen A."/>
            <person name="Li M."/>
            <person name="Henderson H."/>
            <person name="Janes J.K."/>
            <person name="Zhao Y."/>
            <person name="Pandoh P."/>
            <person name="Moore R."/>
            <person name="Sperling F.A."/>
            <person name="Huber D.P."/>
            <person name="Birol I."/>
            <person name="Jones S.J."/>
            <person name="Bohlmann J."/>
        </authorList>
    </citation>
    <scope>NUCLEOTIDE SEQUENCE</scope>
</reference>
<dbReference type="EMBL" id="KB631964">
    <property type="protein sequence ID" value="ERL87533.1"/>
    <property type="molecule type" value="Genomic_DNA"/>
</dbReference>
<dbReference type="AlphaFoldDB" id="U4U5C6"/>
<name>U4U5C6_DENPD</name>
<gene>
    <name evidence="1" type="ORF">D910_04924</name>
</gene>
<sequence>MNLAARPTCRRKKTTCQVCPSTSRTNSRYALCERFVRTHRVNPEICQYSGRRFHAVRPQQRPNRRVIFQRRPGKIRNRCGRPRVSMPRLPENFFHPRQFEVSHGAPYRNSPFHLPRVQQVVHPEEGAGPTRGHSHGSQAVQVHQMLQELWAEGQAGAAYANPRQARLDWQEVSRECGQNSETAVFSAAEAATDAGGGID</sequence>